<dbReference type="Pfam" id="PF03448">
    <property type="entry name" value="MgtE_N"/>
    <property type="match status" value="1"/>
</dbReference>
<dbReference type="SUPFAM" id="SSF54631">
    <property type="entry name" value="CBS-domain pair"/>
    <property type="match status" value="1"/>
</dbReference>
<dbReference type="Gene3D" id="1.10.357.20">
    <property type="entry name" value="SLC41 divalent cation transporters, integral membrane domain"/>
    <property type="match status" value="1"/>
</dbReference>
<evidence type="ECO:0000256" key="9">
    <source>
        <dbReference type="RuleBase" id="RU362011"/>
    </source>
</evidence>
<keyword evidence="5 9" id="KW-0460">Magnesium</keyword>
<dbReference type="InterPro" id="IPR006667">
    <property type="entry name" value="SLC41_membr_dom"/>
</dbReference>
<evidence type="ECO:0000256" key="8">
    <source>
        <dbReference type="PROSITE-ProRule" id="PRU00703"/>
    </source>
</evidence>
<dbReference type="NCBIfam" id="TIGR00400">
    <property type="entry name" value="mgtE"/>
    <property type="match status" value="1"/>
</dbReference>
<dbReference type="InterPro" id="IPR036739">
    <property type="entry name" value="SLC41_membr_dom_sf"/>
</dbReference>
<evidence type="ECO:0000256" key="5">
    <source>
        <dbReference type="ARBA" id="ARBA00022842"/>
    </source>
</evidence>
<dbReference type="PROSITE" id="PS51371">
    <property type="entry name" value="CBS"/>
    <property type="match status" value="1"/>
</dbReference>
<dbReference type="InterPro" id="IPR006668">
    <property type="entry name" value="Mg_transptr_MgtE_intracell_dom"/>
</dbReference>
<dbReference type="AlphaFoldDB" id="A0A4V6NZ45"/>
<proteinExistence type="inferred from homology"/>
<dbReference type="InterPro" id="IPR038076">
    <property type="entry name" value="MgtE_N_sf"/>
</dbReference>
<protein>
    <recommendedName>
        <fullName evidence="9">Magnesium transporter MgtE</fullName>
    </recommendedName>
</protein>
<keyword evidence="7 9" id="KW-0472">Membrane</keyword>
<feature type="transmembrane region" description="Helical" evidence="9">
    <location>
        <begin position="280"/>
        <end position="297"/>
    </location>
</feature>
<comment type="function">
    <text evidence="9">Acts as a magnesium transporter.</text>
</comment>
<feature type="transmembrane region" description="Helical" evidence="9">
    <location>
        <begin position="354"/>
        <end position="374"/>
    </location>
</feature>
<dbReference type="RefSeq" id="WP_132027874.1">
    <property type="nucleotide sequence ID" value="NZ_CP068564.1"/>
</dbReference>
<evidence type="ECO:0000256" key="4">
    <source>
        <dbReference type="ARBA" id="ARBA00022692"/>
    </source>
</evidence>
<dbReference type="InterPro" id="IPR000644">
    <property type="entry name" value="CBS_dom"/>
</dbReference>
<keyword evidence="12" id="KW-1185">Reference proteome</keyword>
<dbReference type="Pfam" id="PF00571">
    <property type="entry name" value="CBS"/>
    <property type="match status" value="2"/>
</dbReference>
<dbReference type="GO" id="GO:0046872">
    <property type="term" value="F:metal ion binding"/>
    <property type="evidence" value="ECO:0007669"/>
    <property type="project" value="UniProtKB-KW"/>
</dbReference>
<evidence type="ECO:0000259" key="10">
    <source>
        <dbReference type="PROSITE" id="PS51371"/>
    </source>
</evidence>
<dbReference type="Gene3D" id="3.10.580.10">
    <property type="entry name" value="CBS-domain"/>
    <property type="match status" value="1"/>
</dbReference>
<feature type="domain" description="CBS" evidence="10">
    <location>
        <begin position="196"/>
        <end position="252"/>
    </location>
</feature>
<dbReference type="SMART" id="SM00116">
    <property type="entry name" value="CBS"/>
    <property type="match status" value="3"/>
</dbReference>
<name>A0A4V6NZ45_9FIRM</name>
<dbReference type="PANTHER" id="PTHR43773">
    <property type="entry name" value="MAGNESIUM TRANSPORTER MGTE"/>
    <property type="match status" value="1"/>
</dbReference>
<dbReference type="SUPFAM" id="SSF158791">
    <property type="entry name" value="MgtE N-terminal domain-like"/>
    <property type="match status" value="1"/>
</dbReference>
<evidence type="ECO:0000313" key="11">
    <source>
        <dbReference type="EMBL" id="TCS88783.1"/>
    </source>
</evidence>
<dbReference type="SMART" id="SM00924">
    <property type="entry name" value="MgtE_N"/>
    <property type="match status" value="1"/>
</dbReference>
<comment type="subcellular location">
    <subcellularLocation>
        <location evidence="9">Cell membrane</location>
        <topology evidence="9">Multi-pass membrane protein</topology>
    </subcellularLocation>
    <subcellularLocation>
        <location evidence="1">Membrane</location>
        <topology evidence="1">Multi-pass membrane protein</topology>
    </subcellularLocation>
</comment>
<comment type="caution">
    <text evidence="9">Lacks conserved residue(s) required for the propagation of feature annotation.</text>
</comment>
<evidence type="ECO:0000256" key="2">
    <source>
        <dbReference type="ARBA" id="ARBA00009749"/>
    </source>
</evidence>
<evidence type="ECO:0000256" key="6">
    <source>
        <dbReference type="ARBA" id="ARBA00022989"/>
    </source>
</evidence>
<feature type="transmembrane region" description="Helical" evidence="9">
    <location>
        <begin position="380"/>
        <end position="404"/>
    </location>
</feature>
<organism evidence="11 12">
    <name type="scientific">Keratinibaculum paraultunense</name>
    <dbReference type="NCBI Taxonomy" id="1278232"/>
    <lineage>
        <taxon>Bacteria</taxon>
        <taxon>Bacillati</taxon>
        <taxon>Bacillota</taxon>
        <taxon>Tissierellia</taxon>
        <taxon>Tissierellales</taxon>
        <taxon>Tepidimicrobiaceae</taxon>
        <taxon>Keratinibaculum</taxon>
    </lineage>
</organism>
<keyword evidence="3 9" id="KW-0813">Transport</keyword>
<dbReference type="OrthoDB" id="9790355at2"/>
<keyword evidence="6 9" id="KW-1133">Transmembrane helix</keyword>
<accession>A0A4V6NZ45</accession>
<keyword evidence="9" id="KW-1003">Cell membrane</keyword>
<dbReference type="Gene3D" id="1.25.60.10">
    <property type="entry name" value="MgtE N-terminal domain-like"/>
    <property type="match status" value="1"/>
</dbReference>
<evidence type="ECO:0000313" key="12">
    <source>
        <dbReference type="Proteomes" id="UP000294567"/>
    </source>
</evidence>
<gene>
    <name evidence="11" type="ORF">EDD65_107140</name>
</gene>
<dbReference type="PANTHER" id="PTHR43773:SF1">
    <property type="entry name" value="MAGNESIUM TRANSPORTER MGTE"/>
    <property type="match status" value="1"/>
</dbReference>
<keyword evidence="4 9" id="KW-0812">Transmembrane</keyword>
<evidence type="ECO:0000256" key="7">
    <source>
        <dbReference type="ARBA" id="ARBA00023136"/>
    </source>
</evidence>
<dbReference type="CDD" id="cd04606">
    <property type="entry name" value="CBS_pair_Mg_transporter"/>
    <property type="match status" value="1"/>
</dbReference>
<keyword evidence="8" id="KW-0129">CBS domain</keyword>
<evidence type="ECO:0000256" key="3">
    <source>
        <dbReference type="ARBA" id="ARBA00022448"/>
    </source>
</evidence>
<dbReference type="SUPFAM" id="SSF161093">
    <property type="entry name" value="MgtE membrane domain-like"/>
    <property type="match status" value="1"/>
</dbReference>
<dbReference type="EMBL" id="SMAE01000007">
    <property type="protein sequence ID" value="TCS88783.1"/>
    <property type="molecule type" value="Genomic_DNA"/>
</dbReference>
<dbReference type="GO" id="GO:0005886">
    <property type="term" value="C:plasma membrane"/>
    <property type="evidence" value="ECO:0007669"/>
    <property type="project" value="UniProtKB-SubCell"/>
</dbReference>
<feature type="transmembrane region" description="Helical" evidence="9">
    <location>
        <begin position="416"/>
        <end position="438"/>
    </location>
</feature>
<sequence>MDEKRLKELIKEKRYVTIKKELEKMNPVDVAELLESLDVQTALLIFRTLPKDLAVEVFAHFSVEQQRELVSLVTDKELKHIVDELYFDDMIDILEEVPANVVKKILLNAKEEERNLINQFLRYPPESAGSIMTIEYVDLKKNMTVKEALEHIKETGLDKETVYTCYVTDANRKLEGIVSLRKLVISDEDLLIEDIMERDVIYVHTHDDQETVARVFKRYGFLALPVVDNEGRLIGIITVDDIMEVIDQEATEDFQKMAAMSPTEEKYLEANVFSLAKHRVIWLLVLMISATFTGGIIRKFENLLQSAVVLTAFIPMLMDTGGNAGSQSSTLVIRGIALGEIAPKDTGKVVLKELVISIIVGVILAVVNFFRIYLFDNVGFLISFTVSITLFVTVVISKVIGGILPMIAKKLNIDPAIMAGPLITTIVDALSLIVYFSIASCLLNI</sequence>
<keyword evidence="9" id="KW-0479">Metal-binding</keyword>
<dbReference type="Proteomes" id="UP000294567">
    <property type="component" value="Unassembled WGS sequence"/>
</dbReference>
<evidence type="ECO:0000256" key="1">
    <source>
        <dbReference type="ARBA" id="ARBA00004141"/>
    </source>
</evidence>
<reference evidence="11 12" key="1">
    <citation type="submission" date="2019-03" db="EMBL/GenBank/DDBJ databases">
        <title>Genomic Encyclopedia of Type Strains, Phase IV (KMG-IV): sequencing the most valuable type-strain genomes for metagenomic binning, comparative biology and taxonomic classification.</title>
        <authorList>
            <person name="Goeker M."/>
        </authorList>
    </citation>
    <scope>NUCLEOTIDE SEQUENCE [LARGE SCALE GENOMIC DNA]</scope>
    <source>
        <strain evidence="11 12">DSM 26752</strain>
    </source>
</reference>
<comment type="subunit">
    <text evidence="9">Homodimer.</text>
</comment>
<comment type="similarity">
    <text evidence="2 9">Belongs to the SLC41A transporter family.</text>
</comment>
<dbReference type="GO" id="GO:0015095">
    <property type="term" value="F:magnesium ion transmembrane transporter activity"/>
    <property type="evidence" value="ECO:0007669"/>
    <property type="project" value="UniProtKB-UniRule"/>
</dbReference>
<dbReference type="InterPro" id="IPR006669">
    <property type="entry name" value="MgtE_transporter"/>
</dbReference>
<dbReference type="Pfam" id="PF01769">
    <property type="entry name" value="MgtE"/>
    <property type="match status" value="1"/>
</dbReference>
<comment type="caution">
    <text evidence="11">The sequence shown here is derived from an EMBL/GenBank/DDBJ whole genome shotgun (WGS) entry which is preliminary data.</text>
</comment>
<dbReference type="InterPro" id="IPR046342">
    <property type="entry name" value="CBS_dom_sf"/>
</dbReference>